<gene>
    <name evidence="2" type="ORF">E0Z10_g10220</name>
</gene>
<evidence type="ECO:0000313" key="2">
    <source>
        <dbReference type="EMBL" id="TGJ78547.1"/>
    </source>
</evidence>
<feature type="compositionally biased region" description="Polar residues" evidence="1">
    <location>
        <begin position="208"/>
        <end position="235"/>
    </location>
</feature>
<feature type="compositionally biased region" description="Pro residues" evidence="1">
    <location>
        <begin position="795"/>
        <end position="817"/>
    </location>
</feature>
<feature type="compositionally biased region" description="Acidic residues" evidence="1">
    <location>
        <begin position="323"/>
        <end position="332"/>
    </location>
</feature>
<feature type="region of interest" description="Disordered" evidence="1">
    <location>
        <begin position="529"/>
        <end position="934"/>
    </location>
</feature>
<evidence type="ECO:0000256" key="1">
    <source>
        <dbReference type="SAM" id="MobiDB-lite"/>
    </source>
</evidence>
<feature type="region of interest" description="Disordered" evidence="1">
    <location>
        <begin position="1"/>
        <end position="100"/>
    </location>
</feature>
<name>A0A4Z0Y6S3_9PEZI</name>
<evidence type="ECO:0000313" key="3">
    <source>
        <dbReference type="Proteomes" id="UP000297716"/>
    </source>
</evidence>
<sequence>MDSPASAARGRGRASARKRHTLPAGPSSQPDSTTITAAEPVDQLPSSTLADSFASSSFSFETPSPTASRGTRARVRVAEGAMPSSDDLDNKGGRSLRKRARVDYTFDHADEYMSDSSKTTPSAARVFKRRRTEAVFHDFDKEEEYSGPQIKRRSSEQLPPPSSALRRRTQARKSTVEPQTTISDQHIEDVEVQDTIEVGGHQSEHSDGSTLMRTSSNTSSGFSNDDSKPSHMTASFDSIYTPRKSHLAFVQMELNDDDRQNNAERHEAVHTFLPDASKDLVDESIHPSYEHLTPYIDGVFLEWPAAQLAAEPASELQSFQQDAAEETADDQPDGAQLDSIKADTALEDTPMTDPLVPDSTPVDGAMDETPAMSPLPTYTRANSPTADDEMPYIQPPLRRPISFKKTRDASEFTGLFQDCKSLLPEEVWTRLEVANRALAAWQDEYSELRKITDDEDNAARYRQEEAVFEHRVKMSTSKDPDANPVQKDFVIRGMRAERPNPEIAYARNQDKLMAINYYFDYDEKEAKIGYQDPAEQKTGPGKGRLRDRPKQTAKAAEADDGIVVHGKRARKPPVLFDGSEAASRGSSPVPTQRRRRRAGNNAEDNGQVNLTVPTSTDTPVEQPPPKKKGKGGRPRKHPLPVPIPDNTPALAEKVQQQPEKIEEEKPTRKRRRRRTIVEAGEEDEAPATNGVDQQAPAKGGLRRTNSRLSEVPSGSFYTSSMQSTNAVDEPRPLTSSSTATQSTVASNNYQLREKRQKKFSLNTEDEIHDEGPKPKRVRRSKKTHVEDFAATSVPVPIPSPLPAPQPVLEPHPTPKPPTKIKLKNYNGYISAPPPISVPPSNPFSVPSSSNSTPPHNSNDANNGAANGTDPADIKDYNQMTKSEKMSHSMKARWASGSMSQAVAKRRATLANKKQAVKAAEPGLPLQATPVMTQP</sequence>
<feature type="compositionally biased region" description="Low complexity" evidence="1">
    <location>
        <begin position="45"/>
        <end position="68"/>
    </location>
</feature>
<dbReference type="EMBL" id="SKBN01000378">
    <property type="protein sequence ID" value="TGJ78547.1"/>
    <property type="molecule type" value="Genomic_DNA"/>
</dbReference>
<dbReference type="STRING" id="37992.A0A4Z0Y6S3"/>
<protein>
    <submittedName>
        <fullName evidence="2">Uncharacterized protein</fullName>
    </submittedName>
</protein>
<feature type="compositionally biased region" description="Basic residues" evidence="1">
    <location>
        <begin position="625"/>
        <end position="638"/>
    </location>
</feature>
<comment type="caution">
    <text evidence="2">The sequence shown here is derived from an EMBL/GenBank/DDBJ whole genome shotgun (WGS) entry which is preliminary data.</text>
</comment>
<feature type="compositionally biased region" description="Low complexity" evidence="1">
    <location>
        <begin position="734"/>
        <end position="746"/>
    </location>
</feature>
<feature type="compositionally biased region" description="Polar residues" evidence="1">
    <location>
        <begin position="26"/>
        <end position="36"/>
    </location>
</feature>
<keyword evidence="3" id="KW-1185">Reference proteome</keyword>
<organism evidence="2 3">
    <name type="scientific">Xylaria hypoxylon</name>
    <dbReference type="NCBI Taxonomy" id="37992"/>
    <lineage>
        <taxon>Eukaryota</taxon>
        <taxon>Fungi</taxon>
        <taxon>Dikarya</taxon>
        <taxon>Ascomycota</taxon>
        <taxon>Pezizomycotina</taxon>
        <taxon>Sordariomycetes</taxon>
        <taxon>Xylariomycetidae</taxon>
        <taxon>Xylariales</taxon>
        <taxon>Xylariaceae</taxon>
        <taxon>Xylaria</taxon>
    </lineage>
</organism>
<feature type="compositionally biased region" description="Basic residues" evidence="1">
    <location>
        <begin position="10"/>
        <end position="21"/>
    </location>
</feature>
<feature type="compositionally biased region" description="Low complexity" evidence="1">
    <location>
        <begin position="842"/>
        <end position="870"/>
    </location>
</feature>
<reference evidence="2 3" key="1">
    <citation type="submission" date="2019-03" db="EMBL/GenBank/DDBJ databases">
        <title>Draft genome sequence of Xylaria hypoxylon DSM 108379, a ubiquitous saprotrophic-parasitic fungi on hardwood.</title>
        <authorList>
            <person name="Buettner E."/>
            <person name="Leonhardt S."/>
            <person name="Gebauer A.M."/>
            <person name="Liers C."/>
            <person name="Hofrichter M."/>
            <person name="Kellner H."/>
        </authorList>
    </citation>
    <scope>NUCLEOTIDE SEQUENCE [LARGE SCALE GENOMIC DNA]</scope>
    <source>
        <strain evidence="2 3">DSM 108379</strain>
    </source>
</reference>
<feature type="compositionally biased region" description="Polar residues" evidence="1">
    <location>
        <begin position="172"/>
        <end position="184"/>
    </location>
</feature>
<proteinExistence type="predicted"/>
<feature type="compositionally biased region" description="Polar residues" evidence="1">
    <location>
        <begin position="715"/>
        <end position="726"/>
    </location>
</feature>
<dbReference type="Proteomes" id="UP000297716">
    <property type="component" value="Unassembled WGS sequence"/>
</dbReference>
<feature type="region of interest" description="Disordered" evidence="1">
    <location>
        <begin position="131"/>
        <end position="235"/>
    </location>
</feature>
<dbReference type="OrthoDB" id="4115400at2759"/>
<feature type="region of interest" description="Disordered" evidence="1">
    <location>
        <begin position="312"/>
        <end position="396"/>
    </location>
</feature>
<feature type="compositionally biased region" description="Polar residues" evidence="1">
    <location>
        <begin position="602"/>
        <end position="619"/>
    </location>
</feature>
<accession>A0A4Z0Y6S3</accession>
<dbReference type="AlphaFoldDB" id="A0A4Z0Y6S3"/>
<feature type="compositionally biased region" description="Pro residues" evidence="1">
    <location>
        <begin position="831"/>
        <end position="841"/>
    </location>
</feature>
<feature type="compositionally biased region" description="Basic and acidic residues" evidence="1">
    <location>
        <begin position="871"/>
        <end position="886"/>
    </location>
</feature>